<evidence type="ECO:0000259" key="20">
    <source>
        <dbReference type="PROSITE" id="PS51002"/>
    </source>
</evidence>
<evidence type="ECO:0000256" key="18">
    <source>
        <dbReference type="PIRSR" id="PIRSR038885-2"/>
    </source>
</evidence>
<feature type="binding site" evidence="17">
    <location>
        <position position="202"/>
    </location>
    <ligand>
        <name>a ubiquinone</name>
        <dbReference type="ChEBI" id="CHEBI:16389"/>
    </ligand>
</feature>
<keyword evidence="11 19" id="KW-1133">Transmembrane helix</keyword>
<evidence type="ECO:0000256" key="13">
    <source>
        <dbReference type="ARBA" id="ARBA00023075"/>
    </source>
</evidence>
<keyword evidence="8 18" id="KW-0479">Metal-binding</keyword>
<dbReference type="GO" id="GO:0006122">
    <property type="term" value="P:mitochondrial electron transport, ubiquinol to cytochrome c"/>
    <property type="evidence" value="ECO:0007669"/>
    <property type="project" value="TreeGrafter"/>
</dbReference>
<feature type="transmembrane region" description="Helical" evidence="19">
    <location>
        <begin position="30"/>
        <end position="57"/>
    </location>
</feature>
<evidence type="ECO:0000256" key="16">
    <source>
        <dbReference type="ARBA" id="ARBA00061233"/>
    </source>
</evidence>
<keyword evidence="13" id="KW-0830">Ubiquinone</keyword>
<dbReference type="GO" id="GO:0005743">
    <property type="term" value="C:mitochondrial inner membrane"/>
    <property type="evidence" value="ECO:0007669"/>
    <property type="project" value="UniProtKB-SubCell"/>
</dbReference>
<dbReference type="EMBL" id="EF621584">
    <property type="protein sequence ID" value="ABW72657.1"/>
    <property type="molecule type" value="Genomic_DNA"/>
</dbReference>
<dbReference type="SUPFAM" id="SSF81342">
    <property type="entry name" value="Transmembrane di-heme cytochromes"/>
    <property type="match status" value="1"/>
</dbReference>
<protein>
    <recommendedName>
        <fullName evidence="3 19">Cytochrome b</fullName>
    </recommendedName>
</protein>
<dbReference type="Pfam" id="PF00032">
    <property type="entry name" value="Cytochrom_B_C"/>
    <property type="match status" value="1"/>
</dbReference>
<feature type="transmembrane region" description="Helical" evidence="19">
    <location>
        <begin position="321"/>
        <end position="341"/>
    </location>
</feature>
<evidence type="ECO:0000256" key="15">
    <source>
        <dbReference type="ARBA" id="ARBA00023136"/>
    </source>
</evidence>
<reference evidence="27" key="3">
    <citation type="submission" date="2015-11" db="EMBL/GenBank/DDBJ databases">
        <authorList>
            <person name="Zhang Y."/>
            <person name="Guo Z."/>
        </authorList>
    </citation>
    <scope>NUCLEOTIDE SEQUENCE</scope>
</reference>
<feature type="binding site" description="axial binding residue" evidence="18">
    <location>
        <position position="183"/>
    </location>
    <ligand>
        <name>heme b</name>
        <dbReference type="ChEBI" id="CHEBI:60344"/>
        <label>b562</label>
    </ligand>
    <ligandPart>
        <name>Fe</name>
        <dbReference type="ChEBI" id="CHEBI:18248"/>
    </ligandPart>
</feature>
<keyword evidence="5 18" id="KW-0349">Heme</keyword>
<accession>B5SRQ9</accession>
<dbReference type="FunFam" id="1.20.810.10:FF:000002">
    <property type="entry name" value="Cytochrome b"/>
    <property type="match status" value="1"/>
</dbReference>
<dbReference type="InterPro" id="IPR027387">
    <property type="entry name" value="Cytb/b6-like_sf"/>
</dbReference>
<feature type="domain" description="Cytochrome b/b6 N-terminal region profile" evidence="20">
    <location>
        <begin position="1"/>
        <end position="210"/>
    </location>
</feature>
<dbReference type="Gene3D" id="1.20.810.10">
    <property type="entry name" value="Cytochrome Bc1 Complex, Chain C"/>
    <property type="match status" value="1"/>
</dbReference>
<feature type="binding site" description="axial binding residue" evidence="18">
    <location>
        <position position="197"/>
    </location>
    <ligand>
        <name>heme b</name>
        <dbReference type="ChEBI" id="CHEBI:60344"/>
        <label>b566</label>
    </ligand>
    <ligandPart>
        <name>Fe</name>
        <dbReference type="ChEBI" id="CHEBI:18248"/>
    </ligandPart>
</feature>
<evidence type="ECO:0000313" key="22">
    <source>
        <dbReference type="EMBL" id="ABW72649.1"/>
    </source>
</evidence>
<dbReference type="PROSITE" id="PS51003">
    <property type="entry name" value="CYTB_CTER"/>
    <property type="match status" value="1"/>
</dbReference>
<feature type="transmembrane region" description="Helical" evidence="19">
    <location>
        <begin position="114"/>
        <end position="134"/>
    </location>
</feature>
<dbReference type="EMBL" id="KU058639">
    <property type="protein sequence ID" value="ANM47865.1"/>
    <property type="molecule type" value="Genomic_DNA"/>
</dbReference>
<evidence type="ECO:0000256" key="7">
    <source>
        <dbReference type="ARBA" id="ARBA00022692"/>
    </source>
</evidence>
<name>B5SRQ9_9CORV</name>
<comment type="similarity">
    <text evidence="16 19">Belongs to the cytochrome b family.</text>
</comment>
<evidence type="ECO:0000256" key="19">
    <source>
        <dbReference type="RuleBase" id="RU362117"/>
    </source>
</evidence>
<dbReference type="EMBL" id="EF621585">
    <property type="protein sequence ID" value="ABW72658.1"/>
    <property type="molecule type" value="Genomic_DNA"/>
</dbReference>
<comment type="function">
    <text evidence="1 19">Component of the ubiquinol-cytochrome c reductase complex (complex III or cytochrome b-c1 complex) that is part of the mitochondrial respiratory chain. The b-c1 complex mediates electron transfer from ubiquinol to cytochrome c. Contributes to the generation of a proton gradient across the mitochondrial membrane that is then used for ATP synthesis.</text>
</comment>
<keyword evidence="9" id="KW-0999">Mitochondrion inner membrane</keyword>
<feature type="transmembrane region" description="Helical" evidence="19">
    <location>
        <begin position="230"/>
        <end position="247"/>
    </location>
</feature>
<evidence type="ECO:0000313" key="27">
    <source>
        <dbReference type="EMBL" id="ANM47865.1"/>
    </source>
</evidence>
<evidence type="ECO:0000256" key="11">
    <source>
        <dbReference type="ARBA" id="ARBA00022989"/>
    </source>
</evidence>
<evidence type="ECO:0000256" key="14">
    <source>
        <dbReference type="ARBA" id="ARBA00023128"/>
    </source>
</evidence>
<dbReference type="GO" id="GO:0008121">
    <property type="term" value="F:quinol-cytochrome-c reductase activity"/>
    <property type="evidence" value="ECO:0007669"/>
    <property type="project" value="InterPro"/>
</dbReference>
<evidence type="ECO:0000256" key="17">
    <source>
        <dbReference type="PIRSR" id="PIRSR038885-1"/>
    </source>
</evidence>
<dbReference type="SUPFAM" id="SSF81648">
    <property type="entry name" value="a domain/subunit of cytochrome bc1 complex (Ubiquinol-cytochrome c reductase)"/>
    <property type="match status" value="1"/>
</dbReference>
<reference evidence="27" key="4">
    <citation type="journal article" date="2016" name="Mitochondrial DNA Part B Resour">
        <title>Sequencing and analysis of the complete mitochondrial genome of long-tailed Shrike, Lanius schach (Aves: Laniidae).</title>
        <authorList>
            <person name="Yang D.-C."/>
            <person name="Peng L.-F."/>
            <person name="Lu C.-H."/>
        </authorList>
    </citation>
    <scope>NUCLEOTIDE SEQUENCE</scope>
</reference>
<dbReference type="InterPro" id="IPR036150">
    <property type="entry name" value="Cyt_b/b6_C_sf"/>
</dbReference>
<gene>
    <name evidence="26" type="primary">cytb</name>
    <name evidence="27" type="synonym">CYTB</name>
</gene>
<evidence type="ECO:0000256" key="10">
    <source>
        <dbReference type="ARBA" id="ARBA00022982"/>
    </source>
</evidence>
<comment type="subcellular location">
    <subcellularLocation>
        <location evidence="2">Mitochondrion inner membrane</location>
        <topology evidence="2">Multi-pass membrane protein</topology>
    </subcellularLocation>
</comment>
<feature type="transmembrane region" description="Helical" evidence="19">
    <location>
        <begin position="347"/>
        <end position="373"/>
    </location>
</feature>
<feature type="transmembrane region" description="Helical" evidence="19">
    <location>
        <begin position="289"/>
        <end position="309"/>
    </location>
</feature>
<evidence type="ECO:0000256" key="2">
    <source>
        <dbReference type="ARBA" id="ARBA00004448"/>
    </source>
</evidence>
<dbReference type="EMBL" id="EF621576">
    <property type="protein sequence ID" value="ABW72649.1"/>
    <property type="molecule type" value="Genomic_DNA"/>
</dbReference>
<dbReference type="EMBL" id="JQ864507">
    <property type="protein sequence ID" value="AFN70678.1"/>
    <property type="molecule type" value="Genomic_DNA"/>
</dbReference>
<evidence type="ECO:0000256" key="9">
    <source>
        <dbReference type="ARBA" id="ARBA00022792"/>
    </source>
</evidence>
<evidence type="ECO:0000256" key="1">
    <source>
        <dbReference type="ARBA" id="ARBA00002566"/>
    </source>
</evidence>
<feature type="transmembrane region" description="Helical" evidence="19">
    <location>
        <begin position="141"/>
        <end position="159"/>
    </location>
</feature>
<proteinExistence type="inferred from homology"/>
<dbReference type="CTD" id="4519"/>
<dbReference type="GeneID" id="28262096"/>
<keyword evidence="15 19" id="KW-0472">Membrane</keyword>
<keyword evidence="4 19" id="KW-0813">Transport</keyword>
<evidence type="ECO:0000313" key="25">
    <source>
        <dbReference type="EMBL" id="ABW72666.1"/>
    </source>
</evidence>
<dbReference type="InterPro" id="IPR048260">
    <property type="entry name" value="Cytochrome_b_C_euk/bac"/>
</dbReference>
<keyword evidence="7 19" id="KW-0812">Transmembrane</keyword>
<dbReference type="RefSeq" id="YP_009266807.1">
    <property type="nucleotide sequence ID" value="NC_030604.1"/>
</dbReference>
<dbReference type="GO" id="GO:0016491">
    <property type="term" value="F:oxidoreductase activity"/>
    <property type="evidence" value="ECO:0007669"/>
    <property type="project" value="UniProtKB-UniRule"/>
</dbReference>
<feature type="binding site" description="axial binding residue" evidence="18">
    <location>
        <position position="84"/>
    </location>
    <ligand>
        <name>heme b</name>
        <dbReference type="ChEBI" id="CHEBI:60344"/>
        <label>b562</label>
    </ligand>
    <ligandPart>
        <name>Fe</name>
        <dbReference type="ChEBI" id="CHEBI:18248"/>
    </ligandPart>
</feature>
<feature type="domain" description="Cytochrome b/b6 C-terminal region profile" evidence="21">
    <location>
        <begin position="211"/>
        <end position="380"/>
    </location>
</feature>
<dbReference type="PIRSF" id="PIRSF038885">
    <property type="entry name" value="COB"/>
    <property type="match status" value="1"/>
</dbReference>
<dbReference type="InterPro" id="IPR048259">
    <property type="entry name" value="Cytochrome_b_N_euk/bac"/>
</dbReference>
<dbReference type="InterPro" id="IPR016174">
    <property type="entry name" value="Di-haem_cyt_TM"/>
</dbReference>
<dbReference type="CDD" id="cd00284">
    <property type="entry name" value="Cytochrome_b_N"/>
    <property type="match status" value="1"/>
</dbReference>
<sequence>MALNLRKNHPIMKTINDALIDLPTPSNISIWWNFGSLLGICLIMQITTGLLLAMHYTADTSLAFSSVAHICRDVQFGWLIRNLHANGASFFFICIYLHIGRGLYYGSYMNKETWNVGIILLLMLMATAFVGYVLPWGQMSFWGATVITNLFSAIPYIGQTLVEWAWGGFSVDNPTLTRFFALHFLLPFLIAGLTLVHLTFLHETGSNNPLGIPSDCDKIPFHPYYSIKDILGFALMLILLAALALFSPNMLGDPENFAPANPLATPPHIKPEWYFLFAYAILRSIPNKLGGVLALAASILVLFLIPLLHKSKQRSMTFRPLSQILFWALVANILILTWVGSQPVEHPFIIIGQLASFSYFLILLVLFPIASVLENKMLKL</sequence>
<dbReference type="GO" id="GO:0045275">
    <property type="term" value="C:respiratory chain complex III"/>
    <property type="evidence" value="ECO:0007669"/>
    <property type="project" value="InterPro"/>
</dbReference>
<keyword evidence="12 18" id="KW-0408">Iron</keyword>
<dbReference type="InterPro" id="IPR005798">
    <property type="entry name" value="Cyt_b/b6_C"/>
</dbReference>
<dbReference type="PROSITE" id="PS51002">
    <property type="entry name" value="CYTB_NTER"/>
    <property type="match status" value="1"/>
</dbReference>
<dbReference type="PANTHER" id="PTHR19271:SF16">
    <property type="entry name" value="CYTOCHROME B"/>
    <property type="match status" value="1"/>
</dbReference>
<comment type="cofactor">
    <cofactor evidence="18">
        <name>heme</name>
        <dbReference type="ChEBI" id="CHEBI:30413"/>
    </cofactor>
    <text evidence="18">Binds 2 heme groups non-covalently.</text>
</comment>
<evidence type="ECO:0000256" key="5">
    <source>
        <dbReference type="ARBA" id="ARBA00022617"/>
    </source>
</evidence>
<evidence type="ECO:0000256" key="3">
    <source>
        <dbReference type="ARBA" id="ARBA00013531"/>
    </source>
</evidence>
<dbReference type="EMBL" id="EF621593">
    <property type="protein sequence ID" value="ABW72666.1"/>
    <property type="molecule type" value="Genomic_DNA"/>
</dbReference>
<evidence type="ECO:0000259" key="21">
    <source>
        <dbReference type="PROSITE" id="PS51003"/>
    </source>
</evidence>
<organism evidence="22">
    <name type="scientific">Lanius schach</name>
    <name type="common">long-tailed shrike</name>
    <dbReference type="NCBI Taxonomy" id="276763"/>
    <lineage>
        <taxon>Eukaryota</taxon>
        <taxon>Metazoa</taxon>
        <taxon>Chordata</taxon>
        <taxon>Craniata</taxon>
        <taxon>Vertebrata</taxon>
        <taxon>Euteleostomi</taxon>
        <taxon>Archelosauria</taxon>
        <taxon>Archosauria</taxon>
        <taxon>Dinosauria</taxon>
        <taxon>Saurischia</taxon>
        <taxon>Theropoda</taxon>
        <taxon>Coelurosauria</taxon>
        <taxon>Aves</taxon>
        <taxon>Neognathae</taxon>
        <taxon>Neoaves</taxon>
        <taxon>Telluraves</taxon>
        <taxon>Australaves</taxon>
        <taxon>Passeriformes</taxon>
        <taxon>Corvoidea</taxon>
        <taxon>Laniidae</taxon>
        <taxon>Lanius</taxon>
    </lineage>
</organism>
<keyword evidence="10 19" id="KW-0249">Electron transport</keyword>
<feature type="binding site" description="axial binding residue" evidence="18">
    <location>
        <position position="98"/>
    </location>
    <ligand>
        <name>heme b</name>
        <dbReference type="ChEBI" id="CHEBI:60344"/>
        <label>b566</label>
    </ligand>
    <ligandPart>
        <name>Fe</name>
        <dbReference type="ChEBI" id="CHEBI:18248"/>
    </ligandPart>
</feature>
<evidence type="ECO:0000313" key="24">
    <source>
        <dbReference type="EMBL" id="ABW72658.1"/>
    </source>
</evidence>
<dbReference type="InterPro" id="IPR030689">
    <property type="entry name" value="Cytochrome_b"/>
</dbReference>
<reference evidence="26" key="2">
    <citation type="journal article" date="2012" name="Evolution">
        <title>Ecological limits on diversification of the himalayan core corvoidea.</title>
        <authorList>
            <person name="Kennedy J.D."/>
            <person name="Weir J.T."/>
            <person name="Hooper D.M."/>
            <person name="Tietze D.T."/>
            <person name="Martens J."/>
            <person name="Price T.D."/>
        </authorList>
    </citation>
    <scope>NUCLEOTIDE SEQUENCE</scope>
</reference>
<evidence type="ECO:0000313" key="26">
    <source>
        <dbReference type="EMBL" id="AFN70678.1"/>
    </source>
</evidence>
<comment type="cofactor">
    <cofactor evidence="19">
        <name>heme b</name>
        <dbReference type="ChEBI" id="CHEBI:60344"/>
    </cofactor>
    <text evidence="19">Binds 2 heme groups non-covalently.</text>
</comment>
<feature type="transmembrane region" description="Helical" evidence="19">
    <location>
        <begin position="179"/>
        <end position="201"/>
    </location>
</feature>
<evidence type="ECO:0000256" key="12">
    <source>
        <dbReference type="ARBA" id="ARBA00023004"/>
    </source>
</evidence>
<evidence type="ECO:0000256" key="6">
    <source>
        <dbReference type="ARBA" id="ARBA00022660"/>
    </source>
</evidence>
<evidence type="ECO:0000256" key="8">
    <source>
        <dbReference type="ARBA" id="ARBA00022723"/>
    </source>
</evidence>
<dbReference type="Pfam" id="PF00033">
    <property type="entry name" value="Cytochrome_B"/>
    <property type="match status" value="1"/>
</dbReference>
<feature type="transmembrane region" description="Helical" evidence="19">
    <location>
        <begin position="78"/>
        <end position="99"/>
    </location>
</feature>
<keyword evidence="14 19" id="KW-0496">Mitochondrion</keyword>
<dbReference type="AlphaFoldDB" id="B5SRQ9"/>
<dbReference type="InterPro" id="IPR005797">
    <property type="entry name" value="Cyt_b/b6_N"/>
</dbReference>
<dbReference type="PANTHER" id="PTHR19271">
    <property type="entry name" value="CYTOCHROME B"/>
    <property type="match status" value="1"/>
</dbReference>
<evidence type="ECO:0000313" key="23">
    <source>
        <dbReference type="EMBL" id="ABW72657.1"/>
    </source>
</evidence>
<geneLocation type="mitochondrion" evidence="22"/>
<dbReference type="GO" id="GO:0046872">
    <property type="term" value="F:metal ion binding"/>
    <property type="evidence" value="ECO:0007669"/>
    <property type="project" value="UniProtKB-UniRule"/>
</dbReference>
<dbReference type="CDD" id="cd00290">
    <property type="entry name" value="cytochrome_b_C"/>
    <property type="match status" value="1"/>
</dbReference>
<evidence type="ECO:0000256" key="4">
    <source>
        <dbReference type="ARBA" id="ARBA00022448"/>
    </source>
</evidence>
<reference evidence="22" key="1">
    <citation type="submission" date="2007-05" db="EMBL/GenBank/DDBJ databases">
        <title>Taxonomical status of some Chinese species: preliminary phylogenetic analysis based on Cytb and COI gene sequence.</title>
        <authorList>
            <person name="Lei F.M."/>
            <person name="Zhang W."/>
        </authorList>
    </citation>
    <scope>NUCLEOTIDE SEQUENCE</scope>
    <source>
        <strain evidence="23">M13</strain>
        <strain evidence="24">M14</strain>
        <strain evidence="25">M22</strain>
        <strain evidence="22">M5</strain>
    </source>
</reference>
<keyword evidence="6 19" id="KW-0679">Respiratory chain</keyword>